<comment type="caution">
    <text evidence="1">The sequence shown here is derived from an EMBL/GenBank/DDBJ whole genome shotgun (WGS) entry which is preliminary data.</text>
</comment>
<reference evidence="1 2" key="1">
    <citation type="journal article" date="2015" name="Nature">
        <title>rRNA introns, odd ribosomes, and small enigmatic genomes across a large radiation of phyla.</title>
        <authorList>
            <person name="Brown C.T."/>
            <person name="Hug L.A."/>
            <person name="Thomas B.C."/>
            <person name="Sharon I."/>
            <person name="Castelle C.J."/>
            <person name="Singh A."/>
            <person name="Wilkins M.J."/>
            <person name="Williams K.H."/>
            <person name="Banfield J.F."/>
        </authorList>
    </citation>
    <scope>NUCLEOTIDE SEQUENCE [LARGE SCALE GENOMIC DNA]</scope>
</reference>
<organism evidence="1 2">
    <name type="scientific">Candidatus Amesbacteria bacterium GW2011_GWA1_47_16</name>
    <dbReference type="NCBI Taxonomy" id="1618353"/>
    <lineage>
        <taxon>Bacteria</taxon>
        <taxon>Candidatus Amesiibacteriota</taxon>
    </lineage>
</organism>
<evidence type="ECO:0000313" key="2">
    <source>
        <dbReference type="Proteomes" id="UP000034364"/>
    </source>
</evidence>
<sequence length="136" mass="15707">MERKFPDRIEGETWKDYLVRRYKVSLDLTDADFKSRKSEVLNRGMDHLAGAALIGLGLIDIFVPRANIPPAVYALLAGVHIWFVNKSQENANFRHELWTDEVWDRVEQLEEKIGYRTIGRFKDGAYPPKSVKKADS</sequence>
<name>A0A0G1UCM0_9BACT</name>
<protein>
    <submittedName>
        <fullName evidence="1">Uncharacterized protein</fullName>
    </submittedName>
</protein>
<dbReference type="EMBL" id="LCNV01000016">
    <property type="protein sequence ID" value="KKU63868.1"/>
    <property type="molecule type" value="Genomic_DNA"/>
</dbReference>
<dbReference type="AlphaFoldDB" id="A0A0G1UCM0"/>
<proteinExistence type="predicted"/>
<gene>
    <name evidence="1" type="ORF">UX87_C0016G0029</name>
</gene>
<dbReference type="Proteomes" id="UP000034364">
    <property type="component" value="Unassembled WGS sequence"/>
</dbReference>
<evidence type="ECO:0000313" key="1">
    <source>
        <dbReference type="EMBL" id="KKU63868.1"/>
    </source>
</evidence>
<accession>A0A0G1UCM0</accession>